<comment type="caution">
    <text evidence="2">The sequence shown here is derived from an EMBL/GenBank/DDBJ whole genome shotgun (WGS) entry which is preliminary data.</text>
</comment>
<keyword evidence="3" id="KW-1185">Reference proteome</keyword>
<dbReference type="OrthoDB" id="10424639at2759"/>
<sequence>MKLGSHKVKRKHVLTDSIDGMAPAGRQLRKKDIYYRIPPPPRLPSDRRKTSGIRKKRRAVSGRTARKRAKPVSSKNDQSAAGAAAMAVSDDSISADSQELDVDFTSPVPTFPFKRARSATVVGDDMVVQSSSQKRHRTRDPSQLPTPPTSSSLQQKGKARSTLSPATEAAIQQMPQEVEKAITSLKSIKNIVEGLLEFKAILDLEAARVLPKARRRQATASQWIID</sequence>
<dbReference type="AlphaFoldDB" id="A0A8H7AL13"/>
<evidence type="ECO:0000313" key="2">
    <source>
        <dbReference type="EMBL" id="KAF7509041.1"/>
    </source>
</evidence>
<accession>A0A8H7AL13</accession>
<feature type="compositionally biased region" description="Basic residues" evidence="1">
    <location>
        <begin position="1"/>
        <end position="12"/>
    </location>
</feature>
<dbReference type="Proteomes" id="UP000606974">
    <property type="component" value="Unassembled WGS sequence"/>
</dbReference>
<feature type="region of interest" description="Disordered" evidence="1">
    <location>
        <begin position="1"/>
        <end position="83"/>
    </location>
</feature>
<gene>
    <name evidence="2" type="ORF">GJ744_008436</name>
</gene>
<feature type="region of interest" description="Disordered" evidence="1">
    <location>
        <begin position="124"/>
        <end position="167"/>
    </location>
</feature>
<protein>
    <submittedName>
        <fullName evidence="2">Uncharacterized protein</fullName>
    </submittedName>
</protein>
<evidence type="ECO:0000313" key="3">
    <source>
        <dbReference type="Proteomes" id="UP000606974"/>
    </source>
</evidence>
<feature type="compositionally biased region" description="Basic residues" evidence="1">
    <location>
        <begin position="50"/>
        <end position="70"/>
    </location>
</feature>
<proteinExistence type="predicted"/>
<name>A0A8H7AL13_9EURO</name>
<evidence type="ECO:0000256" key="1">
    <source>
        <dbReference type="SAM" id="MobiDB-lite"/>
    </source>
</evidence>
<reference evidence="2" key="1">
    <citation type="submission" date="2020-02" db="EMBL/GenBank/DDBJ databases">
        <authorList>
            <person name="Palmer J.M."/>
        </authorList>
    </citation>
    <scope>NUCLEOTIDE SEQUENCE</scope>
    <source>
        <strain evidence="2">EPUS1.4</strain>
        <tissue evidence="2">Thallus</tissue>
    </source>
</reference>
<organism evidence="2 3">
    <name type="scientific">Endocarpon pusillum</name>
    <dbReference type="NCBI Taxonomy" id="364733"/>
    <lineage>
        <taxon>Eukaryota</taxon>
        <taxon>Fungi</taxon>
        <taxon>Dikarya</taxon>
        <taxon>Ascomycota</taxon>
        <taxon>Pezizomycotina</taxon>
        <taxon>Eurotiomycetes</taxon>
        <taxon>Chaetothyriomycetidae</taxon>
        <taxon>Verrucariales</taxon>
        <taxon>Verrucariaceae</taxon>
        <taxon>Endocarpon</taxon>
    </lineage>
</organism>
<dbReference type="EMBL" id="JAACFV010000046">
    <property type="protein sequence ID" value="KAF7509041.1"/>
    <property type="molecule type" value="Genomic_DNA"/>
</dbReference>